<dbReference type="PANTHER" id="PTHR43179:SF7">
    <property type="entry name" value="RHAMNOSYLTRANSFERASE WBBL"/>
    <property type="match status" value="1"/>
</dbReference>
<keyword evidence="1" id="KW-0808">Transferase</keyword>
<dbReference type="SUPFAM" id="SSF53448">
    <property type="entry name" value="Nucleotide-diphospho-sugar transferases"/>
    <property type="match status" value="1"/>
</dbReference>
<dbReference type="EMBL" id="JACCKX010000001">
    <property type="protein sequence ID" value="NZA01508.1"/>
    <property type="molecule type" value="Genomic_DNA"/>
</dbReference>
<gene>
    <name evidence="1" type="ORF">H0I39_06525</name>
</gene>
<protein>
    <submittedName>
        <fullName evidence="1">Glycosyltransferase family 2 protein</fullName>
    </submittedName>
</protein>
<dbReference type="Proteomes" id="UP000589716">
    <property type="component" value="Unassembled WGS sequence"/>
</dbReference>
<dbReference type="InterPro" id="IPR029044">
    <property type="entry name" value="Nucleotide-diphossugar_trans"/>
</dbReference>
<comment type="caution">
    <text evidence="1">The sequence shown here is derived from an EMBL/GenBank/DDBJ whole genome shotgun (WGS) entry which is preliminary data.</text>
</comment>
<organism evidence="1 2">
    <name type="scientific">Ottowia beijingensis</name>
    <dbReference type="NCBI Taxonomy" id="1207057"/>
    <lineage>
        <taxon>Bacteria</taxon>
        <taxon>Pseudomonadati</taxon>
        <taxon>Pseudomonadota</taxon>
        <taxon>Betaproteobacteria</taxon>
        <taxon>Burkholderiales</taxon>
        <taxon>Comamonadaceae</taxon>
        <taxon>Ottowia</taxon>
    </lineage>
</organism>
<reference evidence="1 2" key="1">
    <citation type="submission" date="2020-07" db="EMBL/GenBank/DDBJ databases">
        <authorList>
            <person name="Maaloum M."/>
        </authorList>
    </citation>
    <scope>NUCLEOTIDE SEQUENCE [LARGE SCALE GENOMIC DNA]</scope>
    <source>
        <strain evidence="1 2">GCS-AN-3</strain>
    </source>
</reference>
<name>A0A853IXD3_9BURK</name>
<dbReference type="AlphaFoldDB" id="A0A853IXD3"/>
<dbReference type="GO" id="GO:0016740">
    <property type="term" value="F:transferase activity"/>
    <property type="evidence" value="ECO:0007669"/>
    <property type="project" value="UniProtKB-KW"/>
</dbReference>
<evidence type="ECO:0000313" key="2">
    <source>
        <dbReference type="Proteomes" id="UP000589716"/>
    </source>
</evidence>
<accession>A0A853IXD3</accession>
<dbReference type="PANTHER" id="PTHR43179">
    <property type="entry name" value="RHAMNOSYLTRANSFERASE WBBL"/>
    <property type="match status" value="1"/>
</dbReference>
<evidence type="ECO:0000313" key="1">
    <source>
        <dbReference type="EMBL" id="NZA01508.1"/>
    </source>
</evidence>
<sequence>MSHRHGGDVVRLLDELASLDEPELRRVILTLNLPEDELAAKLRQRAWPFELETVENAAPKGFGANHNQAFALDARRGASEYFAVVNPDIRLRGNPFGALTRRLASGDARLGVSYPVQMAEDGRRQDHERLLPTPLRLARRYLPGAPRREVHTGDRPDWVNAAFLLLRREAYASVGGFDDAYHMYCEDVDLCLRLQLAGWQLARVDEAVVVHDAQRASRRHPQHLGWHVRSLLRLWRSRAWRAWRAGLARDSVFVDSTDLR</sequence>
<keyword evidence="2" id="KW-1185">Reference proteome</keyword>
<proteinExistence type="predicted"/>
<dbReference type="Gene3D" id="3.90.550.10">
    <property type="entry name" value="Spore Coat Polysaccharide Biosynthesis Protein SpsA, Chain A"/>
    <property type="match status" value="1"/>
</dbReference>